<dbReference type="GO" id="GO:0003834">
    <property type="term" value="F:beta-carotene 15,15'-dioxygenase activity"/>
    <property type="evidence" value="ECO:0007669"/>
    <property type="project" value="TreeGrafter"/>
</dbReference>
<sequence>IAINGFDFASSASFLPCLSVFAMCSACNVSFLSLSLAFSMFSSILDRSCCGRSVRNKVSSRMKVSVSIMTSVLSIVFFVIVVPPRRLLPFSMKIRVLCVFQGEFSYVAFDDKTLDEDTKKTTNTKNGDLYPNCDTSIWLRSCSQEILDPLQGNVTGCIPKWLKGTLLRNGPGSLKVGNMNFQHLFDGSALLHRFAIKEGAVTYQSRFIRTQTYKRNMAAQRIVVTEFGTKAAPDPCQTIFQRVSAMFSFNESFSDNAMISIYPFGDEYYAFTESPIIHRIDPKNLETMDRVNVSNVVGIVNHTSHPHVMNDGTVYNLGMSVGATGPHYTIVKFPPASQDESMFEQASVVGSVPARWMLHPSYMHTFGCTENYFIIVEQPLSVSVPAMIRSQIFNEPMAANLKWYDEKTQFHLIEKKNGKLYKTFQTEAFFYLHIINSYEMDNHLIIDICCYKDASMLDCMYVDALKEIQTNPDYAKMFRGRPLRFVMPLMDISPETDSEVNLVKLQGSEATAYKLSDGQIFCQPELLCDLGCVFPGRKIYLDGGSRCMYQYNVHNMPSAVEGETSGGLIKVDVKTRERKTWSEENLYPSEPIFVPSPDSKAEDDGVILSALIWGRDQDKQVGVLVLDASTWQELGRATFNTPSQVPKCLHGWFAQDII</sequence>
<keyword evidence="6" id="KW-1133">Transmembrane helix</keyword>
<evidence type="ECO:0000313" key="7">
    <source>
        <dbReference type="EMBL" id="KAJ9601451.1"/>
    </source>
</evidence>
<dbReference type="PANTHER" id="PTHR10543">
    <property type="entry name" value="BETA-CAROTENE DIOXYGENASE"/>
    <property type="match status" value="1"/>
</dbReference>
<dbReference type="Pfam" id="PF03055">
    <property type="entry name" value="RPE65"/>
    <property type="match status" value="1"/>
</dbReference>
<feature type="transmembrane region" description="Helical" evidence="6">
    <location>
        <begin position="20"/>
        <end position="41"/>
    </location>
</feature>
<evidence type="ECO:0000256" key="6">
    <source>
        <dbReference type="SAM" id="Phobius"/>
    </source>
</evidence>
<dbReference type="GO" id="GO:0016121">
    <property type="term" value="P:carotene catabolic process"/>
    <property type="evidence" value="ECO:0007669"/>
    <property type="project" value="TreeGrafter"/>
</dbReference>
<gene>
    <name evidence="7" type="ORF">L9F63_000368</name>
</gene>
<evidence type="ECO:0000256" key="5">
    <source>
        <dbReference type="PIRSR" id="PIRSR604294-1"/>
    </source>
</evidence>
<evidence type="ECO:0000256" key="4">
    <source>
        <dbReference type="ARBA" id="ARBA00023004"/>
    </source>
</evidence>
<dbReference type="GO" id="GO:0046872">
    <property type="term" value="F:metal ion binding"/>
    <property type="evidence" value="ECO:0007669"/>
    <property type="project" value="UniProtKB-KW"/>
</dbReference>
<feature type="binding site" evidence="5">
    <location>
        <position position="364"/>
    </location>
    <ligand>
        <name>Fe cation</name>
        <dbReference type="ChEBI" id="CHEBI:24875"/>
        <note>catalytic</note>
    </ligand>
</feature>
<evidence type="ECO:0000256" key="2">
    <source>
        <dbReference type="ARBA" id="ARBA00022723"/>
    </source>
</evidence>
<keyword evidence="4 5" id="KW-0408">Iron</keyword>
<dbReference type="GO" id="GO:0010436">
    <property type="term" value="F:carotenoid dioxygenase activity"/>
    <property type="evidence" value="ECO:0007669"/>
    <property type="project" value="TreeGrafter"/>
</dbReference>
<comment type="caution">
    <text evidence="7">The sequence shown here is derived from an EMBL/GenBank/DDBJ whole genome shotgun (WGS) entry which is preliminary data.</text>
</comment>
<dbReference type="AlphaFoldDB" id="A0AAD8ET86"/>
<name>A0AAD8ET86_DIPPU</name>
<feature type="binding site" evidence="5">
    <location>
        <position position="650"/>
    </location>
    <ligand>
        <name>Fe cation</name>
        <dbReference type="ChEBI" id="CHEBI:24875"/>
        <note>catalytic</note>
    </ligand>
</feature>
<dbReference type="GO" id="GO:0042574">
    <property type="term" value="P:retinal metabolic process"/>
    <property type="evidence" value="ECO:0007669"/>
    <property type="project" value="TreeGrafter"/>
</dbReference>
<evidence type="ECO:0000256" key="3">
    <source>
        <dbReference type="ARBA" id="ARBA00023002"/>
    </source>
</evidence>
<keyword evidence="6" id="KW-0812">Transmembrane</keyword>
<accession>A0AAD8ET86</accession>
<keyword evidence="6" id="KW-0472">Membrane</keyword>
<feature type="non-terminal residue" evidence="7">
    <location>
        <position position="1"/>
    </location>
</feature>
<reference evidence="7" key="1">
    <citation type="journal article" date="2023" name="IScience">
        <title>Live-bearing cockroach genome reveals convergent evolutionary mechanisms linked to viviparity in insects and beyond.</title>
        <authorList>
            <person name="Fouks B."/>
            <person name="Harrison M.C."/>
            <person name="Mikhailova A.A."/>
            <person name="Marchal E."/>
            <person name="English S."/>
            <person name="Carruthers M."/>
            <person name="Jennings E.C."/>
            <person name="Chiamaka E.L."/>
            <person name="Frigard R.A."/>
            <person name="Pippel M."/>
            <person name="Attardo G.M."/>
            <person name="Benoit J.B."/>
            <person name="Bornberg-Bauer E."/>
            <person name="Tobe S.S."/>
        </authorList>
    </citation>
    <scope>NUCLEOTIDE SEQUENCE</scope>
    <source>
        <strain evidence="7">Stay&amp;Tobe</strain>
    </source>
</reference>
<organism evidence="7 8">
    <name type="scientific">Diploptera punctata</name>
    <name type="common">Pacific beetle cockroach</name>
    <dbReference type="NCBI Taxonomy" id="6984"/>
    <lineage>
        <taxon>Eukaryota</taxon>
        <taxon>Metazoa</taxon>
        <taxon>Ecdysozoa</taxon>
        <taxon>Arthropoda</taxon>
        <taxon>Hexapoda</taxon>
        <taxon>Insecta</taxon>
        <taxon>Pterygota</taxon>
        <taxon>Neoptera</taxon>
        <taxon>Polyneoptera</taxon>
        <taxon>Dictyoptera</taxon>
        <taxon>Blattodea</taxon>
        <taxon>Blaberoidea</taxon>
        <taxon>Blaberidae</taxon>
        <taxon>Diplopterinae</taxon>
        <taxon>Diploptera</taxon>
    </lineage>
</organism>
<evidence type="ECO:0000313" key="8">
    <source>
        <dbReference type="Proteomes" id="UP001233999"/>
    </source>
</evidence>
<feature type="transmembrane region" description="Helical" evidence="6">
    <location>
        <begin position="62"/>
        <end position="82"/>
    </location>
</feature>
<feature type="binding site" evidence="5">
    <location>
        <position position="305"/>
    </location>
    <ligand>
        <name>Fe cation</name>
        <dbReference type="ChEBI" id="CHEBI:24875"/>
        <note>catalytic</note>
    </ligand>
</feature>
<evidence type="ECO:0000256" key="1">
    <source>
        <dbReference type="ARBA" id="ARBA00006787"/>
    </source>
</evidence>
<keyword evidence="2 5" id="KW-0479">Metal-binding</keyword>
<keyword evidence="8" id="KW-1185">Reference proteome</keyword>
<feature type="binding site" evidence="5">
    <location>
        <position position="433"/>
    </location>
    <ligand>
        <name>Fe cation</name>
        <dbReference type="ChEBI" id="CHEBI:24875"/>
        <note>catalytic</note>
    </ligand>
</feature>
<dbReference type="EMBL" id="JASPKZ010000015">
    <property type="protein sequence ID" value="KAJ9601451.1"/>
    <property type="molecule type" value="Genomic_DNA"/>
</dbReference>
<comment type="cofactor">
    <cofactor evidence="5">
        <name>Fe(2+)</name>
        <dbReference type="ChEBI" id="CHEBI:29033"/>
    </cofactor>
    <text evidence="5">Binds 1 Fe(2+) ion per subunit.</text>
</comment>
<keyword evidence="3" id="KW-0560">Oxidoreductase</keyword>
<protein>
    <submittedName>
        <fullName evidence="7">Uncharacterized protein</fullName>
    </submittedName>
</protein>
<proteinExistence type="inferred from homology"/>
<reference evidence="7" key="2">
    <citation type="submission" date="2023-05" db="EMBL/GenBank/DDBJ databases">
        <authorList>
            <person name="Fouks B."/>
        </authorList>
    </citation>
    <scope>NUCLEOTIDE SEQUENCE</scope>
    <source>
        <strain evidence="7">Stay&amp;Tobe</strain>
        <tissue evidence="7">Testes</tissue>
    </source>
</reference>
<comment type="similarity">
    <text evidence="1">Belongs to the carotenoid oxygenase family.</text>
</comment>
<dbReference type="PANTHER" id="PTHR10543:SF24">
    <property type="entry name" value="CAROTENOID ISOMEROOXYGENASE"/>
    <property type="match status" value="1"/>
</dbReference>
<dbReference type="Proteomes" id="UP001233999">
    <property type="component" value="Unassembled WGS sequence"/>
</dbReference>
<dbReference type="InterPro" id="IPR004294">
    <property type="entry name" value="Carotenoid_Oase"/>
</dbReference>